<dbReference type="EMBL" id="JARMAB010000003">
    <property type="protein sequence ID" value="MED1201846.1"/>
    <property type="molecule type" value="Genomic_DNA"/>
</dbReference>
<reference evidence="3 4" key="1">
    <citation type="submission" date="2023-03" db="EMBL/GenBank/DDBJ databases">
        <title>Bacillus Genome Sequencing.</title>
        <authorList>
            <person name="Dunlap C."/>
        </authorList>
    </citation>
    <scope>NUCLEOTIDE SEQUENCE [LARGE SCALE GENOMIC DNA]</scope>
    <source>
        <strain evidence="3 4">B-23453</strain>
    </source>
</reference>
<evidence type="ECO:0000313" key="4">
    <source>
        <dbReference type="Proteomes" id="UP001341444"/>
    </source>
</evidence>
<evidence type="ECO:0000313" key="3">
    <source>
        <dbReference type="EMBL" id="MED1201846.1"/>
    </source>
</evidence>
<dbReference type="PROSITE" id="PS51257">
    <property type="entry name" value="PROKAR_LIPOPROTEIN"/>
    <property type="match status" value="1"/>
</dbReference>
<sequence>MKTRCMVWLLLAIGCMFIIYHTSGTSYSQQDIKPAMEKYISRTAAQLPSIHFSYDHENVSTEQPSVFTHFILRKAGHVTEYAILTFFMMMSIRFSNYPFVLRICASCTAAFLFAWVDEWHRLIVPDRLGSFLDVYTFDLVGIVLCAVFYSMLHVVVQKRDTSLPVQNEEEPEGI</sequence>
<keyword evidence="1" id="KW-0812">Transmembrane</keyword>
<feature type="transmembrane region" description="Helical" evidence="1">
    <location>
        <begin position="136"/>
        <end position="156"/>
    </location>
</feature>
<feature type="transmembrane region" description="Helical" evidence="1">
    <location>
        <begin position="75"/>
        <end position="92"/>
    </location>
</feature>
<evidence type="ECO:0000259" key="2">
    <source>
        <dbReference type="Pfam" id="PF04892"/>
    </source>
</evidence>
<proteinExistence type="predicted"/>
<dbReference type="InterPro" id="IPR006976">
    <property type="entry name" value="VanZ-like"/>
</dbReference>
<dbReference type="Pfam" id="PF04892">
    <property type="entry name" value="VanZ"/>
    <property type="match status" value="1"/>
</dbReference>
<feature type="domain" description="VanZ-like" evidence="2">
    <location>
        <begin position="9"/>
        <end position="152"/>
    </location>
</feature>
<keyword evidence="1" id="KW-1133">Transmembrane helix</keyword>
<gene>
    <name evidence="3" type="ORF">P4T90_01945</name>
</gene>
<keyword evidence="4" id="KW-1185">Reference proteome</keyword>
<keyword evidence="1" id="KW-0472">Membrane</keyword>
<protein>
    <submittedName>
        <fullName evidence="3">VanZ family protein</fullName>
    </submittedName>
</protein>
<dbReference type="NCBIfam" id="NF037970">
    <property type="entry name" value="vanZ_1"/>
    <property type="match status" value="1"/>
</dbReference>
<comment type="caution">
    <text evidence="3">The sequence shown here is derived from an EMBL/GenBank/DDBJ whole genome shotgun (WGS) entry which is preliminary data.</text>
</comment>
<feature type="transmembrane region" description="Helical" evidence="1">
    <location>
        <begin position="99"/>
        <end position="116"/>
    </location>
</feature>
<dbReference type="Proteomes" id="UP001341444">
    <property type="component" value="Unassembled WGS sequence"/>
</dbReference>
<name>A0ABU6MCV0_9BACI</name>
<dbReference type="RefSeq" id="WP_232317639.1">
    <property type="nucleotide sequence ID" value="NZ_JARMAB010000003.1"/>
</dbReference>
<accession>A0ABU6MCV0</accession>
<organism evidence="3 4">
    <name type="scientific">Heyndrickxia acidicola</name>
    <dbReference type="NCBI Taxonomy" id="209389"/>
    <lineage>
        <taxon>Bacteria</taxon>
        <taxon>Bacillati</taxon>
        <taxon>Bacillota</taxon>
        <taxon>Bacilli</taxon>
        <taxon>Bacillales</taxon>
        <taxon>Bacillaceae</taxon>
        <taxon>Heyndrickxia</taxon>
    </lineage>
</organism>
<evidence type="ECO:0000256" key="1">
    <source>
        <dbReference type="SAM" id="Phobius"/>
    </source>
</evidence>